<evidence type="ECO:0000256" key="1">
    <source>
        <dbReference type="SAM" id="MobiDB-lite"/>
    </source>
</evidence>
<evidence type="ECO:0000313" key="3">
    <source>
        <dbReference type="Proteomes" id="UP000186817"/>
    </source>
</evidence>
<feature type="compositionally biased region" description="Basic and acidic residues" evidence="1">
    <location>
        <begin position="88"/>
        <end position="97"/>
    </location>
</feature>
<keyword evidence="3" id="KW-1185">Reference proteome</keyword>
<sequence length="105" mass="11659">MGQPSWVSIRGVSRGIKARGNQLLEKLAVGYAEIKVCLPPAWPGETTTGLADPFFMQIDIGAFRRPRDQRTMGPEDHRRPDAPSSERFGAKELRRTDIGCSDFVS</sequence>
<dbReference type="Proteomes" id="UP000186817">
    <property type="component" value="Unassembled WGS sequence"/>
</dbReference>
<organism evidence="2 3">
    <name type="scientific">Symbiodinium microadriaticum</name>
    <name type="common">Dinoflagellate</name>
    <name type="synonym">Zooxanthella microadriatica</name>
    <dbReference type="NCBI Taxonomy" id="2951"/>
    <lineage>
        <taxon>Eukaryota</taxon>
        <taxon>Sar</taxon>
        <taxon>Alveolata</taxon>
        <taxon>Dinophyceae</taxon>
        <taxon>Suessiales</taxon>
        <taxon>Symbiodiniaceae</taxon>
        <taxon>Symbiodinium</taxon>
    </lineage>
</organism>
<reference evidence="2 3" key="1">
    <citation type="submission" date="2016-02" db="EMBL/GenBank/DDBJ databases">
        <title>Genome analysis of coral dinoflagellate symbionts highlights evolutionary adaptations to a symbiotic lifestyle.</title>
        <authorList>
            <person name="Aranda M."/>
            <person name="Li Y."/>
            <person name="Liew Y.J."/>
            <person name="Baumgarten S."/>
            <person name="Simakov O."/>
            <person name="Wilson M."/>
            <person name="Piel J."/>
            <person name="Ashoor H."/>
            <person name="Bougouffa S."/>
            <person name="Bajic V.B."/>
            <person name="Ryu T."/>
            <person name="Ravasi T."/>
            <person name="Bayer T."/>
            <person name="Micklem G."/>
            <person name="Kim H."/>
            <person name="Bhak J."/>
            <person name="Lajeunesse T.C."/>
            <person name="Voolstra C.R."/>
        </authorList>
    </citation>
    <scope>NUCLEOTIDE SEQUENCE [LARGE SCALE GENOMIC DNA]</scope>
    <source>
        <strain evidence="2 3">CCMP2467</strain>
    </source>
</reference>
<dbReference type="EMBL" id="LSRX01000906">
    <property type="protein sequence ID" value="OLP86646.1"/>
    <property type="molecule type" value="Genomic_DNA"/>
</dbReference>
<proteinExistence type="predicted"/>
<protein>
    <submittedName>
        <fullName evidence="2">Uncharacterized protein</fullName>
    </submittedName>
</protein>
<evidence type="ECO:0000313" key="2">
    <source>
        <dbReference type="EMBL" id="OLP86646.1"/>
    </source>
</evidence>
<comment type="caution">
    <text evidence="2">The sequence shown here is derived from an EMBL/GenBank/DDBJ whole genome shotgun (WGS) entry which is preliminary data.</text>
</comment>
<name>A0A1Q9CUQ0_SYMMI</name>
<feature type="region of interest" description="Disordered" evidence="1">
    <location>
        <begin position="65"/>
        <end position="105"/>
    </location>
</feature>
<gene>
    <name evidence="2" type="ORF">AK812_SmicGene32227</name>
</gene>
<dbReference type="AlphaFoldDB" id="A0A1Q9CUQ0"/>
<accession>A0A1Q9CUQ0</accession>
<feature type="compositionally biased region" description="Basic and acidic residues" evidence="1">
    <location>
        <begin position="65"/>
        <end position="81"/>
    </location>
</feature>